<dbReference type="EMBL" id="JAERQG010000003">
    <property type="protein sequence ID" value="MBL0766039.1"/>
    <property type="molecule type" value="Genomic_DNA"/>
</dbReference>
<dbReference type="AlphaFoldDB" id="A0A937DKH5"/>
<dbReference type="InterPro" id="IPR014710">
    <property type="entry name" value="RmlC-like_jellyroll"/>
</dbReference>
<dbReference type="GO" id="GO:0003700">
    <property type="term" value="F:DNA-binding transcription factor activity"/>
    <property type="evidence" value="ECO:0007669"/>
    <property type="project" value="TreeGrafter"/>
</dbReference>
<evidence type="ECO:0000256" key="1">
    <source>
        <dbReference type="ARBA" id="ARBA00023015"/>
    </source>
</evidence>
<sequence>MAQKVKSTPCELCINRRKSLLKDVPDEALCKLSQSKKTIAHKKGQILFLEGTQPMGLFCISKGHVKVFKTDDSGREQIVKLAKEGEFLGYRALLSEDNYNSSAAIIDEAEVCFIPKSSFTDLVAKDTDFQNKLMQAVCNDLGVMEQKMADMANKNVRQRLATTLLMLKSSYGVENEGFTDIEIALAREDIAKIVGTATESVIRLLSDFKKEGLIEFKGKKIRVLDTEGLAKEIDLFA</sequence>
<dbReference type="SMART" id="SM00419">
    <property type="entry name" value="HTH_CRP"/>
    <property type="match status" value="1"/>
</dbReference>
<dbReference type="SUPFAM" id="SSF51206">
    <property type="entry name" value="cAMP-binding domain-like"/>
    <property type="match status" value="1"/>
</dbReference>
<dbReference type="InterPro" id="IPR012318">
    <property type="entry name" value="HTH_CRP"/>
</dbReference>
<organism evidence="6 7">
    <name type="scientific">Marivirga atlantica</name>
    <dbReference type="NCBI Taxonomy" id="1548457"/>
    <lineage>
        <taxon>Bacteria</taxon>
        <taxon>Pseudomonadati</taxon>
        <taxon>Bacteroidota</taxon>
        <taxon>Cytophagia</taxon>
        <taxon>Cytophagales</taxon>
        <taxon>Marivirgaceae</taxon>
        <taxon>Marivirga</taxon>
    </lineage>
</organism>
<dbReference type="Pfam" id="PF13545">
    <property type="entry name" value="HTH_Crp_2"/>
    <property type="match status" value="1"/>
</dbReference>
<dbReference type="GO" id="GO:0005829">
    <property type="term" value="C:cytosol"/>
    <property type="evidence" value="ECO:0007669"/>
    <property type="project" value="TreeGrafter"/>
</dbReference>
<accession>A0A937DKH5</accession>
<feature type="domain" description="HTH crp-type" evidence="5">
    <location>
        <begin position="154"/>
        <end position="227"/>
    </location>
</feature>
<dbReference type="Gene3D" id="1.10.10.10">
    <property type="entry name" value="Winged helix-like DNA-binding domain superfamily/Winged helix DNA-binding domain"/>
    <property type="match status" value="1"/>
</dbReference>
<keyword evidence="7" id="KW-1185">Reference proteome</keyword>
<dbReference type="SUPFAM" id="SSF46785">
    <property type="entry name" value="Winged helix' DNA-binding domain"/>
    <property type="match status" value="1"/>
</dbReference>
<evidence type="ECO:0000313" key="7">
    <source>
        <dbReference type="Proteomes" id="UP000642920"/>
    </source>
</evidence>
<dbReference type="InterPro" id="IPR000595">
    <property type="entry name" value="cNMP-bd_dom"/>
</dbReference>
<keyword evidence="2" id="KW-0238">DNA-binding</keyword>
<dbReference type="PROSITE" id="PS51063">
    <property type="entry name" value="HTH_CRP_2"/>
    <property type="match status" value="1"/>
</dbReference>
<dbReference type="PANTHER" id="PTHR24567">
    <property type="entry name" value="CRP FAMILY TRANSCRIPTIONAL REGULATORY PROTEIN"/>
    <property type="match status" value="1"/>
</dbReference>
<dbReference type="InterPro" id="IPR050397">
    <property type="entry name" value="Env_Response_Regulators"/>
</dbReference>
<gene>
    <name evidence="6" type="ORF">JKP34_12305</name>
</gene>
<dbReference type="PANTHER" id="PTHR24567:SF74">
    <property type="entry name" value="HTH-TYPE TRANSCRIPTIONAL REGULATOR ARCR"/>
    <property type="match status" value="1"/>
</dbReference>
<dbReference type="PRINTS" id="PR00034">
    <property type="entry name" value="HTHCRP"/>
</dbReference>
<evidence type="ECO:0000256" key="2">
    <source>
        <dbReference type="ARBA" id="ARBA00023125"/>
    </source>
</evidence>
<dbReference type="InterPro" id="IPR036390">
    <property type="entry name" value="WH_DNA-bd_sf"/>
</dbReference>
<comment type="caution">
    <text evidence="6">The sequence shown here is derived from an EMBL/GenBank/DDBJ whole genome shotgun (WGS) entry which is preliminary data.</text>
</comment>
<dbReference type="SMART" id="SM00100">
    <property type="entry name" value="cNMP"/>
    <property type="match status" value="1"/>
</dbReference>
<dbReference type="InterPro" id="IPR036388">
    <property type="entry name" value="WH-like_DNA-bd_sf"/>
</dbReference>
<dbReference type="InterPro" id="IPR018490">
    <property type="entry name" value="cNMP-bd_dom_sf"/>
</dbReference>
<dbReference type="Gene3D" id="2.60.120.10">
    <property type="entry name" value="Jelly Rolls"/>
    <property type="match status" value="1"/>
</dbReference>
<dbReference type="CDD" id="cd00092">
    <property type="entry name" value="HTH_CRP"/>
    <property type="match status" value="1"/>
</dbReference>
<proteinExistence type="predicted"/>
<evidence type="ECO:0000256" key="3">
    <source>
        <dbReference type="ARBA" id="ARBA00023163"/>
    </source>
</evidence>
<dbReference type="GO" id="GO:0003677">
    <property type="term" value="F:DNA binding"/>
    <property type="evidence" value="ECO:0007669"/>
    <property type="project" value="UniProtKB-KW"/>
</dbReference>
<dbReference type="PROSITE" id="PS50042">
    <property type="entry name" value="CNMP_BINDING_3"/>
    <property type="match status" value="1"/>
</dbReference>
<keyword evidence="3" id="KW-0804">Transcription</keyword>
<dbReference type="Pfam" id="PF00027">
    <property type="entry name" value="cNMP_binding"/>
    <property type="match status" value="1"/>
</dbReference>
<dbReference type="CDD" id="cd00038">
    <property type="entry name" value="CAP_ED"/>
    <property type="match status" value="1"/>
</dbReference>
<keyword evidence="1" id="KW-0805">Transcription regulation</keyword>
<evidence type="ECO:0000313" key="6">
    <source>
        <dbReference type="EMBL" id="MBL0766039.1"/>
    </source>
</evidence>
<dbReference type="RefSeq" id="WP_201921806.1">
    <property type="nucleotide sequence ID" value="NZ_JAERQG010000003.1"/>
</dbReference>
<feature type="domain" description="Cyclic nucleotide-binding" evidence="4">
    <location>
        <begin position="20"/>
        <end position="140"/>
    </location>
</feature>
<evidence type="ECO:0000259" key="5">
    <source>
        <dbReference type="PROSITE" id="PS51063"/>
    </source>
</evidence>
<dbReference type="Proteomes" id="UP000642920">
    <property type="component" value="Unassembled WGS sequence"/>
</dbReference>
<protein>
    <submittedName>
        <fullName evidence="6">Crp/Fnr family transcriptional regulator</fullName>
    </submittedName>
</protein>
<reference evidence="6" key="1">
    <citation type="submission" date="2021-01" db="EMBL/GenBank/DDBJ databases">
        <title>Marivirga sp. nov., isolated from intertidal surface sediments.</title>
        <authorList>
            <person name="Zhang M."/>
        </authorList>
    </citation>
    <scope>NUCLEOTIDE SEQUENCE</scope>
    <source>
        <strain evidence="6">SM1354</strain>
    </source>
</reference>
<name>A0A937DKH5_9BACT</name>
<evidence type="ECO:0000259" key="4">
    <source>
        <dbReference type="PROSITE" id="PS50042"/>
    </source>
</evidence>